<dbReference type="eggNOG" id="KOG3699">
    <property type="taxonomic scope" value="Eukaryota"/>
</dbReference>
<sequence length="318" mass="34100">MAPSAIAEAAPSTLVVNTKKQALVNGRPVSHDGREPTPLEAISHGVIMQGIPTFPTYTEHRRHTLVHMAATFRYWARHGFTEGQSGHISVRDPEHPGLMWMNPLGRHFGMLSAGDMICLEVATGRVAGGNTSRPANAAGYLIHSAIHKRRPDDIHAICHAHTHAGRAWSVFARPLEMLTQDACNFYGDALAVYAQYGGIVFGADEGERIADALGARAKGAILMNHGLLTVGATVDEAGFMFGLLDRSCAVQLAAEAAAANGIPKHVISDEEAAYNFRMASEENALYREAQPDVEYELEMAGGEGAIARGFETLAPLVP</sequence>
<dbReference type="EMBL" id="KB705403">
    <property type="protein sequence ID" value="EMR72664.1"/>
    <property type="molecule type" value="Genomic_DNA"/>
</dbReference>
<evidence type="ECO:0000313" key="2">
    <source>
        <dbReference type="EMBL" id="EMR72664.1"/>
    </source>
</evidence>
<dbReference type="FunFam" id="3.40.225.10:FF:000009">
    <property type="entry name" value="Class II aldolase/adducin N-terminal"/>
    <property type="match status" value="1"/>
</dbReference>
<reference evidence="3" key="1">
    <citation type="journal article" date="2013" name="Genome Announc.">
        <title>Draft genome sequence of the grapevine dieback fungus Eutypa lata UCR-EL1.</title>
        <authorList>
            <person name="Blanco-Ulate B."/>
            <person name="Rolshausen P.E."/>
            <person name="Cantu D."/>
        </authorList>
    </citation>
    <scope>NUCLEOTIDE SEQUENCE [LARGE SCALE GENOMIC DNA]</scope>
    <source>
        <strain evidence="3">UCR-EL1</strain>
    </source>
</reference>
<dbReference type="PANTHER" id="PTHR10672:SF25">
    <property type="entry name" value="MEIOTICALLY UP-REGULATED GENE 14 PROTEIN"/>
    <property type="match status" value="1"/>
</dbReference>
<dbReference type="Pfam" id="PF00596">
    <property type="entry name" value="Aldolase_II"/>
    <property type="match status" value="1"/>
</dbReference>
<feature type="domain" description="Class II aldolase/adducin N-terminal" evidence="1">
    <location>
        <begin position="66"/>
        <end position="252"/>
    </location>
</feature>
<dbReference type="GO" id="GO:0051015">
    <property type="term" value="F:actin filament binding"/>
    <property type="evidence" value="ECO:0007669"/>
    <property type="project" value="TreeGrafter"/>
</dbReference>
<dbReference type="KEGG" id="ela:UCREL1_267"/>
<name>M7T183_EUTLA</name>
<dbReference type="Proteomes" id="UP000012174">
    <property type="component" value="Unassembled WGS sequence"/>
</dbReference>
<dbReference type="Gene3D" id="3.40.225.10">
    <property type="entry name" value="Class II aldolase/adducin N-terminal domain"/>
    <property type="match status" value="1"/>
</dbReference>
<proteinExistence type="predicted"/>
<dbReference type="InterPro" id="IPR001303">
    <property type="entry name" value="Aldolase_II/adducin_N"/>
</dbReference>
<dbReference type="AlphaFoldDB" id="M7T183"/>
<dbReference type="InterPro" id="IPR051017">
    <property type="entry name" value="Aldolase-II_Adducin_sf"/>
</dbReference>
<dbReference type="STRING" id="1287681.M7T183"/>
<dbReference type="HOGENOM" id="CLU_006033_1_2_1"/>
<dbReference type="OrthoDB" id="3238794at2759"/>
<keyword evidence="3" id="KW-1185">Reference proteome</keyword>
<dbReference type="GO" id="GO:0005856">
    <property type="term" value="C:cytoskeleton"/>
    <property type="evidence" value="ECO:0007669"/>
    <property type="project" value="TreeGrafter"/>
</dbReference>
<evidence type="ECO:0000313" key="3">
    <source>
        <dbReference type="Proteomes" id="UP000012174"/>
    </source>
</evidence>
<gene>
    <name evidence="2" type="ORF">UCREL1_267</name>
</gene>
<dbReference type="InterPro" id="IPR036409">
    <property type="entry name" value="Aldolase_II/adducin_N_sf"/>
</dbReference>
<dbReference type="OMA" id="IWMNPIG"/>
<dbReference type="PANTHER" id="PTHR10672">
    <property type="entry name" value="ADDUCIN"/>
    <property type="match status" value="1"/>
</dbReference>
<accession>M7T183</accession>
<organism evidence="2 3">
    <name type="scientific">Eutypa lata (strain UCR-EL1)</name>
    <name type="common">Grapevine dieback disease fungus</name>
    <name type="synonym">Eutypa armeniacae</name>
    <dbReference type="NCBI Taxonomy" id="1287681"/>
    <lineage>
        <taxon>Eukaryota</taxon>
        <taxon>Fungi</taxon>
        <taxon>Dikarya</taxon>
        <taxon>Ascomycota</taxon>
        <taxon>Pezizomycotina</taxon>
        <taxon>Sordariomycetes</taxon>
        <taxon>Xylariomycetidae</taxon>
        <taxon>Xylariales</taxon>
        <taxon>Diatrypaceae</taxon>
        <taxon>Eutypa</taxon>
    </lineage>
</organism>
<protein>
    <submittedName>
        <fullName evidence="2">Putative class ii aldolase protein</fullName>
    </submittedName>
</protein>
<dbReference type="SMART" id="SM01007">
    <property type="entry name" value="Aldolase_II"/>
    <property type="match status" value="1"/>
</dbReference>
<dbReference type="SUPFAM" id="SSF53639">
    <property type="entry name" value="AraD/HMP-PK domain-like"/>
    <property type="match status" value="1"/>
</dbReference>
<evidence type="ECO:0000259" key="1">
    <source>
        <dbReference type="SMART" id="SM01007"/>
    </source>
</evidence>